<comment type="subcellular location">
    <subcellularLocation>
        <location evidence="2">Membrane</location>
    </subcellularLocation>
    <subcellularLocation>
        <location evidence="1">Plastid</location>
        <location evidence="1">Chloroplast</location>
    </subcellularLocation>
</comment>
<dbReference type="EMBL" id="BDSP01000205">
    <property type="protein sequence ID" value="GAX24038.1"/>
    <property type="molecule type" value="Genomic_DNA"/>
</dbReference>
<keyword evidence="10" id="KW-1185">Reference proteome</keyword>
<dbReference type="AlphaFoldDB" id="A0A1Z5KDK4"/>
<evidence type="ECO:0000256" key="3">
    <source>
        <dbReference type="ARBA" id="ARBA00009481"/>
    </source>
</evidence>
<dbReference type="OrthoDB" id="44480at2759"/>
<evidence type="ECO:0000256" key="8">
    <source>
        <dbReference type="SAM" id="MobiDB-lite"/>
    </source>
</evidence>
<evidence type="ECO:0000256" key="1">
    <source>
        <dbReference type="ARBA" id="ARBA00004229"/>
    </source>
</evidence>
<evidence type="ECO:0000313" key="10">
    <source>
        <dbReference type="Proteomes" id="UP000198406"/>
    </source>
</evidence>
<accession>A0A1Z5KDK4</accession>
<evidence type="ECO:0000256" key="6">
    <source>
        <dbReference type="ARBA" id="ARBA00022679"/>
    </source>
</evidence>
<evidence type="ECO:0000256" key="4">
    <source>
        <dbReference type="ARBA" id="ARBA00022528"/>
    </source>
</evidence>
<dbReference type="InParanoid" id="A0A1Z5KDK4"/>
<evidence type="ECO:0000256" key="5">
    <source>
        <dbReference type="ARBA" id="ARBA00022640"/>
    </source>
</evidence>
<sequence>MSDDIISVPSLAGASSRSDEASALTASENSSTTLEDQLPQFSSLVASMSELWLQQEKKAARSSMEVDAEINVVSNETNRKAITSESDLNLPNRHFHIVTTAALPWFTGTAVNPLLRAAYLHRRTQKISRQDQQWVTLVIPWLDRPEDQKETLGRIFLSPQQQETFIRDWLRHEASMPDAASGLRILFYEARYHSGLGSIFAMGDLLQTIQGAGLSMDVCILEEPEHINWFRAPGDGWTQKYKFVIGVLHTNYKEYITTNGGVSGLWAGPAISLLSSAMVRAYCHKVIKLSAALHDYAPEKEVVCNVHGVRSEFLTEGRRRANECPSDKDEPTPYFIGKMMWAKGLDLLLRLEDYHKALTGEYFPIDIYGKGPEQQMIQKAFQTGSRNRKEHRQTNNNNINGSIIGKTVDIIQHNATCGADNTETASCKSGAASDSSISTSKTSSASKASTLLSVFRENILLSQENMTQKVREPIPCRFPGRVDHLTLKRYKTFVNPSVSEVLCTTTAEALAMGKFVIIPIHPSNNFFLNFPNCLGYRNEFEFVANLHWAQNNEPLALTPEWEKQLSWEAATDRFIDASAITIEEAQNRKQLGHNKLDERIAWFHKELGKGKRGNMLRKLLGGGPLSDPFKYGTPNHYQDETTTMVSDRLTDSDDTASLSSNESMTNDREVISKIGASIDRDLRADDTLLDVRGDFRPSGFSEAVRASLSSLKRTVA</sequence>
<keyword evidence="6" id="KW-0808">Transferase</keyword>
<gene>
    <name evidence="9" type="ORF">FisN_26Lh110</name>
</gene>
<dbReference type="Proteomes" id="UP000198406">
    <property type="component" value="Unassembled WGS sequence"/>
</dbReference>
<dbReference type="PANTHER" id="PTHR46132">
    <property type="entry name" value="DIGALACTOSYLDIACYLGLYCEROL SYNTHASE 2, CHLOROPLASTIC"/>
    <property type="match status" value="1"/>
</dbReference>
<keyword evidence="7" id="KW-0472">Membrane</keyword>
<comment type="similarity">
    <text evidence="3">Belongs to the glycosyltransferase group 1 family. Glycosyltransferase 4 subfamily.</text>
</comment>
<evidence type="ECO:0000313" key="9">
    <source>
        <dbReference type="EMBL" id="GAX24038.1"/>
    </source>
</evidence>
<organism evidence="9 10">
    <name type="scientific">Fistulifera solaris</name>
    <name type="common">Oleaginous diatom</name>
    <dbReference type="NCBI Taxonomy" id="1519565"/>
    <lineage>
        <taxon>Eukaryota</taxon>
        <taxon>Sar</taxon>
        <taxon>Stramenopiles</taxon>
        <taxon>Ochrophyta</taxon>
        <taxon>Bacillariophyta</taxon>
        <taxon>Bacillariophyceae</taxon>
        <taxon>Bacillariophycidae</taxon>
        <taxon>Naviculales</taxon>
        <taxon>Naviculaceae</taxon>
        <taxon>Fistulifera</taxon>
    </lineage>
</organism>
<reference evidence="9 10" key="1">
    <citation type="journal article" date="2015" name="Plant Cell">
        <title>Oil accumulation by the oleaginous diatom Fistulifera solaris as revealed by the genome and transcriptome.</title>
        <authorList>
            <person name="Tanaka T."/>
            <person name="Maeda Y."/>
            <person name="Veluchamy A."/>
            <person name="Tanaka M."/>
            <person name="Abida H."/>
            <person name="Marechal E."/>
            <person name="Bowler C."/>
            <person name="Muto M."/>
            <person name="Sunaga Y."/>
            <person name="Tanaka M."/>
            <person name="Yoshino T."/>
            <person name="Taniguchi T."/>
            <person name="Fukuda Y."/>
            <person name="Nemoto M."/>
            <person name="Matsumoto M."/>
            <person name="Wong P.S."/>
            <person name="Aburatani S."/>
            <person name="Fujibuchi W."/>
        </authorList>
    </citation>
    <scope>NUCLEOTIDE SEQUENCE [LARGE SCALE GENOMIC DNA]</scope>
    <source>
        <strain evidence="9 10">JPCC DA0580</strain>
    </source>
</reference>
<comment type="caution">
    <text evidence="9">The sequence shown here is derived from an EMBL/GenBank/DDBJ whole genome shotgun (WGS) entry which is preliminary data.</text>
</comment>
<feature type="region of interest" description="Disordered" evidence="8">
    <location>
        <begin position="1"/>
        <end position="31"/>
    </location>
</feature>
<feature type="region of interest" description="Disordered" evidence="8">
    <location>
        <begin position="422"/>
        <end position="441"/>
    </location>
</feature>
<keyword evidence="5" id="KW-0934">Plastid</keyword>
<dbReference type="InterPro" id="IPR044525">
    <property type="entry name" value="DGDG1/2"/>
</dbReference>
<feature type="compositionally biased region" description="Low complexity" evidence="8">
    <location>
        <begin position="425"/>
        <end position="441"/>
    </location>
</feature>
<dbReference type="GO" id="GO:0016020">
    <property type="term" value="C:membrane"/>
    <property type="evidence" value="ECO:0007669"/>
    <property type="project" value="UniProtKB-SubCell"/>
</dbReference>
<proteinExistence type="inferred from homology"/>
<dbReference type="CDD" id="cd01635">
    <property type="entry name" value="Glycosyltransferase_GTB-type"/>
    <property type="match status" value="1"/>
</dbReference>
<dbReference type="PANTHER" id="PTHR46132:SF1">
    <property type="entry name" value="DIGALACTOSYLDIACYLGLYCEROL SYNTHASE 2, CHLOROPLASTIC"/>
    <property type="match status" value="1"/>
</dbReference>
<dbReference type="GO" id="GO:0009507">
    <property type="term" value="C:chloroplast"/>
    <property type="evidence" value="ECO:0007669"/>
    <property type="project" value="UniProtKB-SubCell"/>
</dbReference>
<name>A0A1Z5KDK4_FISSO</name>
<evidence type="ECO:0008006" key="11">
    <source>
        <dbReference type="Google" id="ProtNLM"/>
    </source>
</evidence>
<protein>
    <recommendedName>
        <fullName evidence="11">Digalactosyldiacylglycerol synthase</fullName>
    </recommendedName>
</protein>
<evidence type="ECO:0000256" key="2">
    <source>
        <dbReference type="ARBA" id="ARBA00004370"/>
    </source>
</evidence>
<dbReference type="GO" id="GO:0046481">
    <property type="term" value="F:digalactosyldiacylglycerol synthase activity"/>
    <property type="evidence" value="ECO:0007669"/>
    <property type="project" value="InterPro"/>
</dbReference>
<dbReference type="Gene3D" id="3.40.50.2000">
    <property type="entry name" value="Glycogen Phosphorylase B"/>
    <property type="match status" value="1"/>
</dbReference>
<evidence type="ECO:0000256" key="7">
    <source>
        <dbReference type="ARBA" id="ARBA00023136"/>
    </source>
</evidence>
<keyword evidence="4" id="KW-0150">Chloroplast</keyword>